<dbReference type="GO" id="GO:0005524">
    <property type="term" value="F:ATP binding"/>
    <property type="evidence" value="ECO:0007669"/>
    <property type="project" value="UniProtKB-KW"/>
</dbReference>
<dbReference type="InterPro" id="IPR052059">
    <property type="entry name" value="CR_Ser/Thr_kinase"/>
</dbReference>
<keyword evidence="2" id="KW-0547">Nucleotide-binding</keyword>
<evidence type="ECO:0000256" key="5">
    <source>
        <dbReference type="SAM" id="MobiDB-lite"/>
    </source>
</evidence>
<sequence>YAWHGQLTKKADIYSFGVLVIEIVSGKSGSRSLLADDKFLLEKQGSSRNWLIQTLGITLMRRPSGSSRWPSSARRRRRRGALRCCRW</sequence>
<dbReference type="EnsemblPlants" id="AET2Gv21234600.4">
    <property type="protein sequence ID" value="AET2Gv21234600.4"/>
    <property type="gene ID" value="AET2Gv21234600"/>
</dbReference>
<keyword evidence="4" id="KW-0067">ATP-binding</keyword>
<evidence type="ECO:0000256" key="2">
    <source>
        <dbReference type="ARBA" id="ARBA00022741"/>
    </source>
</evidence>
<feature type="compositionally biased region" description="Low complexity" evidence="5">
    <location>
        <begin position="63"/>
        <end position="72"/>
    </location>
</feature>
<keyword evidence="1" id="KW-0808">Transferase</keyword>
<reference evidence="6" key="4">
    <citation type="submission" date="2019-03" db="UniProtKB">
        <authorList>
            <consortium name="EnsemblPlants"/>
        </authorList>
    </citation>
    <scope>IDENTIFICATION</scope>
</reference>
<dbReference type="Gene3D" id="1.10.510.10">
    <property type="entry name" value="Transferase(Phosphotransferase) domain 1"/>
    <property type="match status" value="1"/>
</dbReference>
<keyword evidence="3" id="KW-0418">Kinase</keyword>
<name>A0A453DGH4_AEGTS</name>
<dbReference type="Gramene" id="AET2Gv21234600.4">
    <property type="protein sequence ID" value="AET2Gv21234600.4"/>
    <property type="gene ID" value="AET2Gv21234600"/>
</dbReference>
<keyword evidence="7" id="KW-1185">Reference proteome</keyword>
<dbReference type="GO" id="GO:0016301">
    <property type="term" value="F:kinase activity"/>
    <property type="evidence" value="ECO:0007669"/>
    <property type="project" value="UniProtKB-KW"/>
</dbReference>
<evidence type="ECO:0000256" key="3">
    <source>
        <dbReference type="ARBA" id="ARBA00022777"/>
    </source>
</evidence>
<dbReference type="SUPFAM" id="SSF56112">
    <property type="entry name" value="Protein kinase-like (PK-like)"/>
    <property type="match status" value="1"/>
</dbReference>
<dbReference type="Proteomes" id="UP000015105">
    <property type="component" value="Chromosome 2D"/>
</dbReference>
<reference evidence="7" key="1">
    <citation type="journal article" date="2014" name="Science">
        <title>Ancient hybridizations among the ancestral genomes of bread wheat.</title>
        <authorList>
            <consortium name="International Wheat Genome Sequencing Consortium,"/>
            <person name="Marcussen T."/>
            <person name="Sandve S.R."/>
            <person name="Heier L."/>
            <person name="Spannagl M."/>
            <person name="Pfeifer M."/>
            <person name="Jakobsen K.S."/>
            <person name="Wulff B.B."/>
            <person name="Steuernagel B."/>
            <person name="Mayer K.F."/>
            <person name="Olsen O.A."/>
        </authorList>
    </citation>
    <scope>NUCLEOTIDE SEQUENCE [LARGE SCALE GENOMIC DNA]</scope>
    <source>
        <strain evidence="7">cv. AL8/78</strain>
    </source>
</reference>
<reference evidence="7" key="2">
    <citation type="journal article" date="2017" name="Nat. Plants">
        <title>The Aegilops tauschii genome reveals multiple impacts of transposons.</title>
        <authorList>
            <person name="Zhao G."/>
            <person name="Zou C."/>
            <person name="Li K."/>
            <person name="Wang K."/>
            <person name="Li T."/>
            <person name="Gao L."/>
            <person name="Zhang X."/>
            <person name="Wang H."/>
            <person name="Yang Z."/>
            <person name="Liu X."/>
            <person name="Jiang W."/>
            <person name="Mao L."/>
            <person name="Kong X."/>
            <person name="Jiao Y."/>
            <person name="Jia J."/>
        </authorList>
    </citation>
    <scope>NUCLEOTIDE SEQUENCE [LARGE SCALE GENOMIC DNA]</scope>
    <source>
        <strain evidence="7">cv. AL8/78</strain>
    </source>
</reference>
<accession>A0A453DGH4</accession>
<reference evidence="6" key="5">
    <citation type="journal article" date="2021" name="G3 (Bethesda)">
        <title>Aegilops tauschii genome assembly Aet v5.0 features greater sequence contiguity and improved annotation.</title>
        <authorList>
            <person name="Wang L."/>
            <person name="Zhu T."/>
            <person name="Rodriguez J.C."/>
            <person name="Deal K.R."/>
            <person name="Dubcovsky J."/>
            <person name="McGuire P.E."/>
            <person name="Lux T."/>
            <person name="Spannagl M."/>
            <person name="Mayer K.F.X."/>
            <person name="Baldrich P."/>
            <person name="Meyers B.C."/>
            <person name="Huo N."/>
            <person name="Gu Y.Q."/>
            <person name="Zhou H."/>
            <person name="Devos K.M."/>
            <person name="Bennetzen J.L."/>
            <person name="Unver T."/>
            <person name="Budak H."/>
            <person name="Gulick P.J."/>
            <person name="Galiba G."/>
            <person name="Kalapos B."/>
            <person name="Nelson D.R."/>
            <person name="Li P."/>
            <person name="You F.M."/>
            <person name="Luo M.C."/>
            <person name="Dvorak J."/>
        </authorList>
    </citation>
    <scope>NUCLEOTIDE SEQUENCE [LARGE SCALE GENOMIC DNA]</scope>
    <source>
        <strain evidence="6">cv. AL8/78</strain>
    </source>
</reference>
<dbReference type="PANTHER" id="PTHR47973">
    <property type="entry name" value="CYSTEINE-RICH RECEPTOR-LIKE PROTEIN KINASE 3"/>
    <property type="match status" value="1"/>
</dbReference>
<organism evidence="6 7">
    <name type="scientific">Aegilops tauschii subsp. strangulata</name>
    <name type="common">Goatgrass</name>
    <dbReference type="NCBI Taxonomy" id="200361"/>
    <lineage>
        <taxon>Eukaryota</taxon>
        <taxon>Viridiplantae</taxon>
        <taxon>Streptophyta</taxon>
        <taxon>Embryophyta</taxon>
        <taxon>Tracheophyta</taxon>
        <taxon>Spermatophyta</taxon>
        <taxon>Magnoliopsida</taxon>
        <taxon>Liliopsida</taxon>
        <taxon>Poales</taxon>
        <taxon>Poaceae</taxon>
        <taxon>BOP clade</taxon>
        <taxon>Pooideae</taxon>
        <taxon>Triticodae</taxon>
        <taxon>Triticeae</taxon>
        <taxon>Triticinae</taxon>
        <taxon>Aegilops</taxon>
    </lineage>
</organism>
<evidence type="ECO:0000313" key="6">
    <source>
        <dbReference type="EnsemblPlants" id="AET2Gv21234600.4"/>
    </source>
</evidence>
<proteinExistence type="predicted"/>
<protein>
    <recommendedName>
        <fullName evidence="8">Serine-threonine/tyrosine-protein kinase catalytic domain-containing protein</fullName>
    </recommendedName>
</protein>
<dbReference type="AlphaFoldDB" id="A0A453DGH4"/>
<feature type="region of interest" description="Disordered" evidence="5">
    <location>
        <begin position="63"/>
        <end position="87"/>
    </location>
</feature>
<evidence type="ECO:0000313" key="7">
    <source>
        <dbReference type="Proteomes" id="UP000015105"/>
    </source>
</evidence>
<evidence type="ECO:0000256" key="4">
    <source>
        <dbReference type="ARBA" id="ARBA00022840"/>
    </source>
</evidence>
<dbReference type="InterPro" id="IPR011009">
    <property type="entry name" value="Kinase-like_dom_sf"/>
</dbReference>
<reference evidence="6" key="3">
    <citation type="journal article" date="2017" name="Nature">
        <title>Genome sequence of the progenitor of the wheat D genome Aegilops tauschii.</title>
        <authorList>
            <person name="Luo M.C."/>
            <person name="Gu Y.Q."/>
            <person name="Puiu D."/>
            <person name="Wang H."/>
            <person name="Twardziok S.O."/>
            <person name="Deal K.R."/>
            <person name="Huo N."/>
            <person name="Zhu T."/>
            <person name="Wang L."/>
            <person name="Wang Y."/>
            <person name="McGuire P.E."/>
            <person name="Liu S."/>
            <person name="Long H."/>
            <person name="Ramasamy R.K."/>
            <person name="Rodriguez J.C."/>
            <person name="Van S.L."/>
            <person name="Yuan L."/>
            <person name="Wang Z."/>
            <person name="Xia Z."/>
            <person name="Xiao L."/>
            <person name="Anderson O.D."/>
            <person name="Ouyang S."/>
            <person name="Liang Y."/>
            <person name="Zimin A.V."/>
            <person name="Pertea G."/>
            <person name="Qi P."/>
            <person name="Bennetzen J.L."/>
            <person name="Dai X."/>
            <person name="Dawson M.W."/>
            <person name="Muller H.G."/>
            <person name="Kugler K."/>
            <person name="Rivarola-Duarte L."/>
            <person name="Spannagl M."/>
            <person name="Mayer K.F.X."/>
            <person name="Lu F.H."/>
            <person name="Bevan M.W."/>
            <person name="Leroy P."/>
            <person name="Li P."/>
            <person name="You F.M."/>
            <person name="Sun Q."/>
            <person name="Liu Z."/>
            <person name="Lyons E."/>
            <person name="Wicker T."/>
            <person name="Salzberg S.L."/>
            <person name="Devos K.M."/>
            <person name="Dvorak J."/>
        </authorList>
    </citation>
    <scope>NUCLEOTIDE SEQUENCE [LARGE SCALE GENOMIC DNA]</scope>
    <source>
        <strain evidence="6">cv. AL8/78</strain>
    </source>
</reference>
<evidence type="ECO:0000256" key="1">
    <source>
        <dbReference type="ARBA" id="ARBA00022679"/>
    </source>
</evidence>
<evidence type="ECO:0008006" key="8">
    <source>
        <dbReference type="Google" id="ProtNLM"/>
    </source>
</evidence>
<feature type="compositionally biased region" description="Basic residues" evidence="5">
    <location>
        <begin position="73"/>
        <end position="87"/>
    </location>
</feature>